<dbReference type="AlphaFoldDB" id="A0A507DYR0"/>
<keyword evidence="3" id="KW-1185">Reference proteome</keyword>
<evidence type="ECO:0000313" key="3">
    <source>
        <dbReference type="Proteomes" id="UP000318582"/>
    </source>
</evidence>
<dbReference type="Proteomes" id="UP000318582">
    <property type="component" value="Unassembled WGS sequence"/>
</dbReference>
<proteinExistence type="predicted"/>
<accession>A0A507DYR0</accession>
<protein>
    <submittedName>
        <fullName evidence="2">Uncharacterized protein</fullName>
    </submittedName>
</protein>
<comment type="caution">
    <text evidence="2">The sequence shown here is derived from an EMBL/GenBank/DDBJ whole genome shotgun (WGS) entry which is preliminary data.</text>
</comment>
<feature type="region of interest" description="Disordered" evidence="1">
    <location>
        <begin position="18"/>
        <end position="99"/>
    </location>
</feature>
<name>A0A507DYR0_9FUNG</name>
<evidence type="ECO:0000256" key="1">
    <source>
        <dbReference type="SAM" id="MobiDB-lite"/>
    </source>
</evidence>
<feature type="compositionally biased region" description="Basic and acidic residues" evidence="1">
    <location>
        <begin position="46"/>
        <end position="58"/>
    </location>
</feature>
<reference evidence="2 3" key="1">
    <citation type="journal article" date="2019" name="Sci. Rep.">
        <title>Comparative genomics of chytrid fungi reveal insights into the obligate biotrophic and pathogenic lifestyle of Synchytrium endobioticum.</title>
        <authorList>
            <person name="van de Vossenberg B.T.L.H."/>
            <person name="Warris S."/>
            <person name="Nguyen H.D.T."/>
            <person name="van Gent-Pelzer M.P.E."/>
            <person name="Joly D.L."/>
            <person name="van de Geest H.C."/>
            <person name="Bonants P.J.M."/>
            <person name="Smith D.S."/>
            <person name="Levesque C.A."/>
            <person name="van der Lee T.A.J."/>
        </authorList>
    </citation>
    <scope>NUCLEOTIDE SEQUENCE [LARGE SCALE GENOMIC DNA]</scope>
    <source>
        <strain evidence="2 3">CBS 809.83</strain>
    </source>
</reference>
<gene>
    <name evidence="2" type="ORF">PhCBS80983_g04608</name>
</gene>
<organism evidence="2 3">
    <name type="scientific">Powellomyces hirtus</name>
    <dbReference type="NCBI Taxonomy" id="109895"/>
    <lineage>
        <taxon>Eukaryota</taxon>
        <taxon>Fungi</taxon>
        <taxon>Fungi incertae sedis</taxon>
        <taxon>Chytridiomycota</taxon>
        <taxon>Chytridiomycota incertae sedis</taxon>
        <taxon>Chytridiomycetes</taxon>
        <taxon>Spizellomycetales</taxon>
        <taxon>Powellomycetaceae</taxon>
        <taxon>Powellomyces</taxon>
    </lineage>
</organism>
<dbReference type="EMBL" id="QEAQ01000078">
    <property type="protein sequence ID" value="TPX56327.1"/>
    <property type="molecule type" value="Genomic_DNA"/>
</dbReference>
<sequence length="240" mass="26203">MATDRVYLESKQAREARAFTDSPFSSTARASYKPHDVKSKQQVKAVLKEERFEYEKNKSRARHAGEWWNNLPLPDISSKTNPSTSSSSPANPKRDTNYHDSYKAHNYAEWLKSVAKLPVAGNKSAPNDGAGALYTANANASGSGSGHSSSAKPAATEKVGDAMQGWSQYRVRKAVRDTSGKRYDIITGYQVGESSGFGRPAHRVSFDKIAAGDNRDRGYDIISNVRLVASVAPTDREVAT</sequence>
<evidence type="ECO:0000313" key="2">
    <source>
        <dbReference type="EMBL" id="TPX56327.1"/>
    </source>
</evidence>
<feature type="compositionally biased region" description="Low complexity" evidence="1">
    <location>
        <begin position="77"/>
        <end position="91"/>
    </location>
</feature>